<dbReference type="GO" id="GO:0008270">
    <property type="term" value="F:zinc ion binding"/>
    <property type="evidence" value="ECO:0007669"/>
    <property type="project" value="InterPro"/>
</dbReference>
<feature type="domain" description="Zn(2)-C6 fungal-type" evidence="9">
    <location>
        <begin position="64"/>
        <end position="97"/>
    </location>
</feature>
<evidence type="ECO:0000259" key="9">
    <source>
        <dbReference type="PROSITE" id="PS50048"/>
    </source>
</evidence>
<dbReference type="CDD" id="cd12148">
    <property type="entry name" value="fungal_TF_MHR"/>
    <property type="match status" value="1"/>
</dbReference>
<keyword evidence="4" id="KW-0805">Transcription regulation</keyword>
<dbReference type="Proteomes" id="UP000749293">
    <property type="component" value="Unassembled WGS sequence"/>
</dbReference>
<accession>A0A9P4Z098</accession>
<feature type="compositionally biased region" description="Polar residues" evidence="8">
    <location>
        <begin position="858"/>
        <end position="868"/>
    </location>
</feature>
<feature type="region of interest" description="Disordered" evidence="8">
    <location>
        <begin position="1"/>
        <end position="41"/>
    </location>
</feature>
<dbReference type="Pfam" id="PF00172">
    <property type="entry name" value="Zn_clus"/>
    <property type="match status" value="1"/>
</dbReference>
<dbReference type="InterPro" id="IPR007219">
    <property type="entry name" value="XnlR_reg_dom"/>
</dbReference>
<dbReference type="InterPro" id="IPR051615">
    <property type="entry name" value="Transcr_Regulatory_Elem"/>
</dbReference>
<feature type="compositionally biased region" description="Polar residues" evidence="8">
    <location>
        <begin position="812"/>
        <end position="840"/>
    </location>
</feature>
<comment type="caution">
    <text evidence="10">The sequence shown here is derived from an EMBL/GenBank/DDBJ whole genome shotgun (WGS) entry which is preliminary data.</text>
</comment>
<dbReference type="SMART" id="SM00906">
    <property type="entry name" value="Fungal_trans"/>
    <property type="match status" value="1"/>
</dbReference>
<evidence type="ECO:0000256" key="3">
    <source>
        <dbReference type="ARBA" id="ARBA00022833"/>
    </source>
</evidence>
<evidence type="ECO:0000256" key="6">
    <source>
        <dbReference type="ARBA" id="ARBA00023163"/>
    </source>
</evidence>
<evidence type="ECO:0000256" key="4">
    <source>
        <dbReference type="ARBA" id="ARBA00023015"/>
    </source>
</evidence>
<dbReference type="GO" id="GO:0000981">
    <property type="term" value="F:DNA-binding transcription factor activity, RNA polymerase II-specific"/>
    <property type="evidence" value="ECO:0007669"/>
    <property type="project" value="InterPro"/>
</dbReference>
<dbReference type="InterPro" id="IPR001138">
    <property type="entry name" value="Zn2Cys6_DnaBD"/>
</dbReference>
<keyword evidence="6" id="KW-0804">Transcription</keyword>
<name>A0A9P4Z098_9HYPO</name>
<sequence length="913" mass="101624">MSNDANARRILPQASQSAQMSSFAFAPQQQQQQQQQQYPQRETQKNYVFVDEHNRHKRLKVMRACEGCRRRKIKCDAATNNTWPCSSCIRLKLHCVRPNGYEGSADASGSGGSLGQSDQFQQMTMPPQQQAQQQGQQPMMQAAAQVPKAHRDMYANQGYPDASQAAYQAVSYDPSQQPNLGYHTPVPPPTVSVMDASSYAAQANVFPTPPLQPNQIQEPSPDAYSTPDSYTQQQDLSELLGNLKVDEKGTAPYLRNKASFRREEAPAVEDEEDFSAMLPPVTAGPGSKIRIPPDLMPAEEDSLSYIEAFFAYIHPYVPVLNKATFFHQWYTSRESISPLILEAIFAMGGRLCDDPSDGQQWLALASRHADSFMDIPRLSTLQGLLLLLKAREAAPKRGYYYRSWMTVVQCVQMGIDLGLDEHFEDHEAGRGCDHNPADCHLRTRIWNAVFVCEVMVGAPQGRHDLSVPIDSVDFSVPQLLPGADEHEYHTSRNFVYLARVVHNVRKLGSTYMRVRKKKDWGIDPEVQQLNRGFDNFLAELPADLAVNFPADGSPPWIPSAFVGNMHSYYHLTLILFHRPQLSFFDPGTNPQQWKHHMLACYESAKALCRLQEAVINMEGLEGLQSMQRGYSFTVYAGLSCIVLHLIAIVSPDPDLNSDAIQFFTRHMRIMEKVMEVWPMPELRQQVEAVREAFSADTRRAFVLKPSFPYGSPRLSNSSSPPQDQPQSYRRPPNRLSVLDQHMAAAQAHQNVSYAGHPISPPVSTGAMDSKGDSPAGQPLVMMSQGGQGPGVQQNMSIADHPAWNPSKILEQWNTTFGTPPPSDTGSFSQQARPLNLSPSAGASEMPSIPEYPGANDSGLASSDAQISPQQYQTANIPNFVTPAMWQESVASVYEGGLKRGWDFDDGSSMMKRR</sequence>
<feature type="region of interest" description="Disordered" evidence="8">
    <location>
        <begin position="167"/>
        <end position="188"/>
    </location>
</feature>
<evidence type="ECO:0000256" key="8">
    <source>
        <dbReference type="SAM" id="MobiDB-lite"/>
    </source>
</evidence>
<dbReference type="AlphaFoldDB" id="A0A9P4Z098"/>
<dbReference type="SMART" id="SM00066">
    <property type="entry name" value="GAL4"/>
    <property type="match status" value="1"/>
</dbReference>
<feature type="compositionally biased region" description="Low complexity" evidence="8">
    <location>
        <begin position="115"/>
        <end position="144"/>
    </location>
</feature>
<evidence type="ECO:0000256" key="5">
    <source>
        <dbReference type="ARBA" id="ARBA00023125"/>
    </source>
</evidence>
<reference evidence="10" key="1">
    <citation type="submission" date="2020-03" db="EMBL/GenBank/DDBJ databases">
        <title>Site-based positive gene gene selection in Geosmithia morbida across the United States reveals a broad range of putative effectors and factors for local host and environmental adapation.</title>
        <authorList>
            <person name="Onufrak A."/>
            <person name="Murdoch R.W."/>
            <person name="Gazis R."/>
            <person name="Huff M."/>
            <person name="Staton M."/>
            <person name="Klingeman W."/>
            <person name="Hadziabdic D."/>
        </authorList>
    </citation>
    <scope>NUCLEOTIDE SEQUENCE</scope>
    <source>
        <strain evidence="10">1262</strain>
    </source>
</reference>
<feature type="compositionally biased region" description="Low complexity" evidence="8">
    <location>
        <begin position="12"/>
        <end position="40"/>
    </location>
</feature>
<dbReference type="SUPFAM" id="SSF57701">
    <property type="entry name" value="Zn2/Cys6 DNA-binding domain"/>
    <property type="match status" value="1"/>
</dbReference>
<dbReference type="OrthoDB" id="2283631at2759"/>
<feature type="compositionally biased region" description="Low complexity" evidence="8">
    <location>
        <begin position="715"/>
        <end position="730"/>
    </location>
</feature>
<keyword evidence="11" id="KW-1185">Reference proteome</keyword>
<dbReference type="PANTHER" id="PTHR31313">
    <property type="entry name" value="TY1 ENHANCER ACTIVATOR"/>
    <property type="match status" value="1"/>
</dbReference>
<feature type="region of interest" description="Disordered" evidence="8">
    <location>
        <begin position="207"/>
        <end position="229"/>
    </location>
</feature>
<proteinExistence type="predicted"/>
<dbReference type="CDD" id="cd00067">
    <property type="entry name" value="GAL4"/>
    <property type="match status" value="1"/>
</dbReference>
<keyword evidence="7" id="KW-0539">Nucleus</keyword>
<organism evidence="10 11">
    <name type="scientific">Geosmithia morbida</name>
    <dbReference type="NCBI Taxonomy" id="1094350"/>
    <lineage>
        <taxon>Eukaryota</taxon>
        <taxon>Fungi</taxon>
        <taxon>Dikarya</taxon>
        <taxon>Ascomycota</taxon>
        <taxon>Pezizomycotina</taxon>
        <taxon>Sordariomycetes</taxon>
        <taxon>Hypocreomycetidae</taxon>
        <taxon>Hypocreales</taxon>
        <taxon>Bionectriaceae</taxon>
        <taxon>Geosmithia</taxon>
    </lineage>
</organism>
<protein>
    <submittedName>
        <fullName evidence="10">Fungal specific transcription factor domain</fullName>
    </submittedName>
</protein>
<dbReference type="PROSITE" id="PS50048">
    <property type="entry name" value="ZN2_CY6_FUNGAL_2"/>
    <property type="match status" value="1"/>
</dbReference>
<feature type="region of interest" description="Disordered" evidence="8">
    <location>
        <begin position="753"/>
        <end position="791"/>
    </location>
</feature>
<dbReference type="RefSeq" id="XP_035323555.1">
    <property type="nucleotide sequence ID" value="XM_035465718.1"/>
</dbReference>
<dbReference type="EMBL" id="JAANYQ010000003">
    <property type="protein sequence ID" value="KAF4124903.1"/>
    <property type="molecule type" value="Genomic_DNA"/>
</dbReference>
<evidence type="ECO:0000256" key="7">
    <source>
        <dbReference type="ARBA" id="ARBA00023242"/>
    </source>
</evidence>
<comment type="subcellular location">
    <subcellularLocation>
        <location evidence="1">Nucleus</location>
    </subcellularLocation>
</comment>
<dbReference type="Gene3D" id="4.10.240.10">
    <property type="entry name" value="Zn(2)-C6 fungal-type DNA-binding domain"/>
    <property type="match status" value="1"/>
</dbReference>
<keyword evidence="2" id="KW-0479">Metal-binding</keyword>
<dbReference type="GO" id="GO:0006351">
    <property type="term" value="P:DNA-templated transcription"/>
    <property type="evidence" value="ECO:0007669"/>
    <property type="project" value="InterPro"/>
</dbReference>
<feature type="region of interest" description="Disordered" evidence="8">
    <location>
        <begin position="102"/>
        <end position="144"/>
    </location>
</feature>
<dbReference type="GO" id="GO:0005634">
    <property type="term" value="C:nucleus"/>
    <property type="evidence" value="ECO:0007669"/>
    <property type="project" value="UniProtKB-SubCell"/>
</dbReference>
<evidence type="ECO:0000256" key="1">
    <source>
        <dbReference type="ARBA" id="ARBA00004123"/>
    </source>
</evidence>
<evidence type="ECO:0000313" key="10">
    <source>
        <dbReference type="EMBL" id="KAF4124903.1"/>
    </source>
</evidence>
<keyword evidence="5" id="KW-0238">DNA-binding</keyword>
<keyword evidence="3" id="KW-0862">Zinc</keyword>
<dbReference type="PROSITE" id="PS00463">
    <property type="entry name" value="ZN2_CY6_FUNGAL_1"/>
    <property type="match status" value="1"/>
</dbReference>
<evidence type="ECO:0000256" key="2">
    <source>
        <dbReference type="ARBA" id="ARBA00022723"/>
    </source>
</evidence>
<dbReference type="PANTHER" id="PTHR31313:SF79">
    <property type="entry name" value="C6 FINGER DOMAIN-CONTAINING PROTEIN"/>
    <property type="match status" value="1"/>
</dbReference>
<feature type="region of interest" description="Disordered" evidence="8">
    <location>
        <begin position="711"/>
        <end position="732"/>
    </location>
</feature>
<dbReference type="Pfam" id="PF04082">
    <property type="entry name" value="Fungal_trans"/>
    <property type="match status" value="1"/>
</dbReference>
<gene>
    <name evidence="10" type="ORF">GMORB2_3742</name>
</gene>
<dbReference type="GeneID" id="55969970"/>
<feature type="region of interest" description="Disordered" evidence="8">
    <location>
        <begin position="812"/>
        <end position="868"/>
    </location>
</feature>
<dbReference type="GO" id="GO:0003677">
    <property type="term" value="F:DNA binding"/>
    <property type="evidence" value="ECO:0007669"/>
    <property type="project" value="UniProtKB-KW"/>
</dbReference>
<dbReference type="InterPro" id="IPR036864">
    <property type="entry name" value="Zn2-C6_fun-type_DNA-bd_sf"/>
</dbReference>
<evidence type="ECO:0000313" key="11">
    <source>
        <dbReference type="Proteomes" id="UP000749293"/>
    </source>
</evidence>